<evidence type="ECO:0000313" key="1">
    <source>
        <dbReference type="EMBL" id="AOS83311.1"/>
    </source>
</evidence>
<accession>A0A1D8CYW4</accession>
<organism evidence="1 2">
    <name type="scientific">Chlorobaculum limnaeum</name>
    <dbReference type="NCBI Taxonomy" id="274537"/>
    <lineage>
        <taxon>Bacteria</taxon>
        <taxon>Pseudomonadati</taxon>
        <taxon>Chlorobiota</taxon>
        <taxon>Chlorobiia</taxon>
        <taxon>Chlorobiales</taxon>
        <taxon>Chlorobiaceae</taxon>
        <taxon>Chlorobaculum</taxon>
    </lineage>
</organism>
<name>A0A1D8CYW4_CHLLM</name>
<dbReference type="Proteomes" id="UP000095185">
    <property type="component" value="Chromosome"/>
</dbReference>
<dbReference type="EMBL" id="CP017305">
    <property type="protein sequence ID" value="AOS83311.1"/>
    <property type="molecule type" value="Genomic_DNA"/>
</dbReference>
<reference evidence="1" key="1">
    <citation type="submission" date="2016-09" db="EMBL/GenBank/DDBJ databases">
        <title>Genome sequence of Chlorobaculum limnaeum.</title>
        <authorList>
            <person name="Liu Z."/>
            <person name="Tank M."/>
            <person name="Bryant D.A."/>
        </authorList>
    </citation>
    <scope>NUCLEOTIDE SEQUENCE [LARGE SCALE GENOMIC DNA]</scope>
    <source>
        <strain evidence="1">DSM 1677</strain>
    </source>
</reference>
<proteinExistence type="predicted"/>
<gene>
    <name evidence="1" type="ORF">BIU88_03625</name>
</gene>
<keyword evidence="2" id="KW-1185">Reference proteome</keyword>
<sequence>MVKPYHRCIRFEKKPFNSSAFRNADLDLVVSKLTGPLPQAEQAKLWKEYQQILATNSHEPFCITTPNSRDSTSEWRM</sequence>
<dbReference type="KEGG" id="clz:BIU88_03625"/>
<evidence type="ECO:0000313" key="2">
    <source>
        <dbReference type="Proteomes" id="UP000095185"/>
    </source>
</evidence>
<protein>
    <submittedName>
        <fullName evidence="1">Uncharacterized protein</fullName>
    </submittedName>
</protein>
<dbReference type="STRING" id="274537.BIU88_03625"/>
<dbReference type="AlphaFoldDB" id="A0A1D8CYW4"/>